<comment type="caution">
    <text evidence="2">The sequence shown here is derived from an EMBL/GenBank/DDBJ whole genome shotgun (WGS) entry which is preliminary data.</text>
</comment>
<evidence type="ECO:0000313" key="2">
    <source>
        <dbReference type="EMBL" id="GLY57063.1"/>
    </source>
</evidence>
<feature type="region of interest" description="Disordered" evidence="1">
    <location>
        <begin position="92"/>
        <end position="111"/>
    </location>
</feature>
<gene>
    <name evidence="2" type="ORF">Ccel01_16650</name>
</gene>
<sequence>MKPISSHVVPDMFHVKHVATTACSVMRVSTPDARRNAANGDGVGPSRGATTSRAYAMRALPAKRWAKPGLRSRERSTAYARAPLVCRFTWNIRRPPGREPPPSRVHSARRV</sequence>
<dbReference type="Proteomes" id="UP001165168">
    <property type="component" value="Unassembled WGS sequence"/>
</dbReference>
<evidence type="ECO:0000313" key="3">
    <source>
        <dbReference type="Proteomes" id="UP001165168"/>
    </source>
</evidence>
<organism evidence="2 3">
    <name type="scientific">Cellulosimicrobium cellulans</name>
    <name type="common">Arthrobacter luteus</name>
    <dbReference type="NCBI Taxonomy" id="1710"/>
    <lineage>
        <taxon>Bacteria</taxon>
        <taxon>Bacillati</taxon>
        <taxon>Actinomycetota</taxon>
        <taxon>Actinomycetes</taxon>
        <taxon>Micrococcales</taxon>
        <taxon>Promicromonosporaceae</taxon>
        <taxon>Cellulosimicrobium</taxon>
    </lineage>
</organism>
<reference evidence="2" key="1">
    <citation type="submission" date="2023-03" db="EMBL/GenBank/DDBJ databases">
        <title>Cellulosimicrobium cellulans NBRC 103059.</title>
        <authorList>
            <person name="Ichikawa N."/>
            <person name="Sato H."/>
            <person name="Tonouchi N."/>
        </authorList>
    </citation>
    <scope>NUCLEOTIDE SEQUENCE</scope>
    <source>
        <strain evidence="2">NBRC 103059</strain>
    </source>
</reference>
<accession>A0AAV5P3C1</accession>
<name>A0AAV5P3C1_CELCE</name>
<protein>
    <recommendedName>
        <fullName evidence="4">CRIB domain-containing protein</fullName>
    </recommendedName>
</protein>
<evidence type="ECO:0000256" key="1">
    <source>
        <dbReference type="SAM" id="MobiDB-lite"/>
    </source>
</evidence>
<evidence type="ECO:0008006" key="4">
    <source>
        <dbReference type="Google" id="ProtNLM"/>
    </source>
</evidence>
<dbReference type="EMBL" id="BSTG01000002">
    <property type="protein sequence ID" value="GLY57063.1"/>
    <property type="molecule type" value="Genomic_DNA"/>
</dbReference>
<proteinExistence type="predicted"/>
<dbReference type="AlphaFoldDB" id="A0AAV5P3C1"/>